<dbReference type="Proteomes" id="UP000008957">
    <property type="component" value="Chromosome"/>
</dbReference>
<dbReference type="RefSeq" id="WP_015556737.1">
    <property type="nucleotide sequence ID" value="NC_021038.1"/>
</dbReference>
<protein>
    <submittedName>
        <fullName evidence="2">Uncharacterized protein</fullName>
    </submittedName>
</protein>
<sequence>MLPLLILVSGLLLALYVGRFIFRRLRLKGRGKFLSGFIAVIVGPFVFFVYVGSLANVAMLKEQGPSLSKDAVLDSQKVSSETKPADVTILDLPEEPQEEVQDESVVPLLGCDSKTFQKKFNQAAKTFKSNLRCETLKLETGAVNDSFIASVTENIALIGSIDKKTQQLQSVTMIAQGDGTMHSGANIMLGIGQLIMATAPELDAKGRGQLLKDMGLTPENLEDGKEGRHVIGNKKFFFSMSDLIGLWFGVEAVEPKGKP</sequence>
<keyword evidence="3" id="KW-1185">Reference proteome</keyword>
<evidence type="ECO:0000313" key="3">
    <source>
        <dbReference type="Proteomes" id="UP000008957"/>
    </source>
</evidence>
<feature type="transmembrane region" description="Helical" evidence="1">
    <location>
        <begin position="35"/>
        <end position="59"/>
    </location>
</feature>
<reference evidence="2 3" key="2">
    <citation type="submission" date="2010-03" db="EMBL/GenBank/DDBJ databases">
        <authorList>
            <person name="Pajon A."/>
        </authorList>
    </citation>
    <scope>NUCLEOTIDE SEQUENCE [LARGE SCALE GENOMIC DNA]</scope>
    <source>
        <strain evidence="2 3">SGP1</strain>
    </source>
</reference>
<evidence type="ECO:0000313" key="2">
    <source>
        <dbReference type="EMBL" id="CBL28590.1"/>
    </source>
</evidence>
<name>A0AB94IXX6_9BACT</name>
<proteinExistence type="predicted"/>
<dbReference type="EMBL" id="FP929056">
    <property type="protein sequence ID" value="CBL28590.1"/>
    <property type="molecule type" value="Genomic_DNA"/>
</dbReference>
<dbReference type="KEGG" id="sbr:SY1_16060"/>
<accession>A0AB94IXX6</accession>
<dbReference type="AlphaFoldDB" id="A0AB94IXX6"/>
<keyword evidence="1" id="KW-0472">Membrane</keyword>
<evidence type="ECO:0000256" key="1">
    <source>
        <dbReference type="SAM" id="Phobius"/>
    </source>
</evidence>
<gene>
    <name evidence="2" type="ORF">SY1_16060</name>
</gene>
<reference evidence="3" key="1">
    <citation type="submission" date="2010-03" db="EMBL/GenBank/DDBJ databases">
        <title>The genome sequence of Synergistetes sp. SGP1.</title>
        <authorList>
            <consortium name="metaHIT consortium -- http://www.metahit.eu/"/>
            <person name="Pajon A."/>
            <person name="Turner K."/>
            <person name="Parkhill J."/>
            <person name="Wade W."/>
            <person name="Vartoukian S."/>
        </authorList>
    </citation>
    <scope>NUCLEOTIDE SEQUENCE [LARGE SCALE GENOMIC DNA]</scope>
    <source>
        <strain evidence="3">SGP1</strain>
    </source>
</reference>
<keyword evidence="1" id="KW-1133">Transmembrane helix</keyword>
<keyword evidence="1" id="KW-0812">Transmembrane</keyword>
<organism evidence="2 3">
    <name type="scientific">Fretibacterium fastidiosum</name>
    <dbReference type="NCBI Taxonomy" id="651822"/>
    <lineage>
        <taxon>Bacteria</taxon>
        <taxon>Thermotogati</taxon>
        <taxon>Synergistota</taxon>
        <taxon>Synergistia</taxon>
        <taxon>Synergistales</taxon>
        <taxon>Aminobacteriaceae</taxon>
        <taxon>Fretibacterium</taxon>
    </lineage>
</organism>